<organism evidence="1 2">
    <name type="scientific">Armillaria ostoyae</name>
    <name type="common">Armillaria root rot fungus</name>
    <dbReference type="NCBI Taxonomy" id="47428"/>
    <lineage>
        <taxon>Eukaryota</taxon>
        <taxon>Fungi</taxon>
        <taxon>Dikarya</taxon>
        <taxon>Basidiomycota</taxon>
        <taxon>Agaricomycotina</taxon>
        <taxon>Agaricomycetes</taxon>
        <taxon>Agaricomycetidae</taxon>
        <taxon>Agaricales</taxon>
        <taxon>Marasmiineae</taxon>
        <taxon>Physalacriaceae</taxon>
        <taxon>Armillaria</taxon>
    </lineage>
</organism>
<accession>A0A284QSC9</accession>
<dbReference type="AlphaFoldDB" id="A0A284QSC9"/>
<evidence type="ECO:0000313" key="1">
    <source>
        <dbReference type="EMBL" id="SJK99313.1"/>
    </source>
</evidence>
<reference evidence="2" key="1">
    <citation type="journal article" date="2017" name="Nat. Ecol. Evol.">
        <title>Genome expansion and lineage-specific genetic innovations in the forest pathogenic fungi Armillaria.</title>
        <authorList>
            <person name="Sipos G."/>
            <person name="Prasanna A.N."/>
            <person name="Walter M.C."/>
            <person name="O'Connor E."/>
            <person name="Balint B."/>
            <person name="Krizsan K."/>
            <person name="Kiss B."/>
            <person name="Hess J."/>
            <person name="Varga T."/>
            <person name="Slot J."/>
            <person name="Riley R."/>
            <person name="Boka B."/>
            <person name="Rigling D."/>
            <person name="Barry K."/>
            <person name="Lee J."/>
            <person name="Mihaltcheva S."/>
            <person name="LaButti K."/>
            <person name="Lipzen A."/>
            <person name="Waldron R."/>
            <person name="Moloney N.M."/>
            <person name="Sperisen C."/>
            <person name="Kredics L."/>
            <person name="Vagvoelgyi C."/>
            <person name="Patrignani A."/>
            <person name="Fitzpatrick D."/>
            <person name="Nagy I."/>
            <person name="Doyle S."/>
            <person name="Anderson J.B."/>
            <person name="Grigoriev I.V."/>
            <person name="Gueldener U."/>
            <person name="Muensterkoetter M."/>
            <person name="Nagy L.G."/>
        </authorList>
    </citation>
    <scope>NUCLEOTIDE SEQUENCE [LARGE SCALE GENOMIC DNA]</scope>
    <source>
        <strain evidence="2">C18/9</strain>
    </source>
</reference>
<evidence type="ECO:0000313" key="2">
    <source>
        <dbReference type="Proteomes" id="UP000219338"/>
    </source>
</evidence>
<keyword evidence="2" id="KW-1185">Reference proteome</keyword>
<protein>
    <submittedName>
        <fullName evidence="1">Uncharacterized protein</fullName>
    </submittedName>
</protein>
<proteinExistence type="predicted"/>
<name>A0A284QSC9_ARMOS</name>
<dbReference type="Proteomes" id="UP000219338">
    <property type="component" value="Unassembled WGS sequence"/>
</dbReference>
<sequence length="151" mass="17092">MIGGLPSRFYRYIVKIRQKKDSTLLFYVDCTCGGENASARGSPYINSVSQKEHGEAHTNSTSLSPLAVTFQPINNAHRRSPSTHPQSKHEHYQIHARSDGFFEYKWDDNDTAFGMMQIQSTYRRVCDLDLIRGGSIAPSRYGRSSLELSLM</sequence>
<gene>
    <name evidence="1" type="ORF">ARMOST_02606</name>
</gene>
<dbReference type="EMBL" id="FUEG01000002">
    <property type="protein sequence ID" value="SJK99313.1"/>
    <property type="molecule type" value="Genomic_DNA"/>
</dbReference>